<evidence type="ECO:0000313" key="3">
    <source>
        <dbReference type="Proteomes" id="UP000000493"/>
    </source>
</evidence>
<reference evidence="3" key="1">
    <citation type="submission" date="2011-06" db="EMBL/GenBank/DDBJ databases">
        <title>The complete genome of chromosome of Runella slithyformis DSM 19594.</title>
        <authorList>
            <consortium name="US DOE Joint Genome Institute (JGI-PGF)"/>
            <person name="Lucas S."/>
            <person name="Han J."/>
            <person name="Lapidus A."/>
            <person name="Bruce D."/>
            <person name="Goodwin L."/>
            <person name="Pitluck S."/>
            <person name="Peters L."/>
            <person name="Kyrpides N."/>
            <person name="Mavromatis K."/>
            <person name="Ivanova N."/>
            <person name="Ovchinnikova G."/>
            <person name="Zhang X."/>
            <person name="Misra M."/>
            <person name="Detter J.C."/>
            <person name="Tapia R."/>
            <person name="Han C."/>
            <person name="Land M."/>
            <person name="Hauser L."/>
            <person name="Markowitz V."/>
            <person name="Cheng J.-F."/>
            <person name="Hugenholtz P."/>
            <person name="Woyke T."/>
            <person name="Wu D."/>
            <person name="Tindall B."/>
            <person name="Faehrich R."/>
            <person name="Brambilla E."/>
            <person name="Klenk H.-P."/>
            <person name="Eisen J.A."/>
        </authorList>
    </citation>
    <scope>NUCLEOTIDE SEQUENCE [LARGE SCALE GENOMIC DNA]</scope>
    <source>
        <strain evidence="3">ATCC 29530 / DSM 19594 / LMG 11500 / NCIMB 11436 / LSU 4</strain>
    </source>
</reference>
<gene>
    <name evidence="2" type="ordered locus">Runsl_3233</name>
</gene>
<feature type="domain" description="Glycoside hydrolase family 2 catalytic" evidence="1">
    <location>
        <begin position="117"/>
        <end position="238"/>
    </location>
</feature>
<dbReference type="Pfam" id="PF02836">
    <property type="entry name" value="Glyco_hydro_2_C"/>
    <property type="match status" value="1"/>
</dbReference>
<accession>A0A7U3ZLV6</accession>
<dbReference type="Gene3D" id="3.20.20.80">
    <property type="entry name" value="Glycosidases"/>
    <property type="match status" value="1"/>
</dbReference>
<dbReference type="GO" id="GO:0004553">
    <property type="term" value="F:hydrolase activity, hydrolyzing O-glycosyl compounds"/>
    <property type="evidence" value="ECO:0007669"/>
    <property type="project" value="InterPro"/>
</dbReference>
<dbReference type="AlphaFoldDB" id="A0A7U3ZLV6"/>
<sequence length="441" mass="50132">MLFLKRDFFSVLNSGLFVLLIALLSGCGEVENSNLRRKVYIEKKDGRYTLYKDGKPFFIKGASGYSYGSVLKASGGNTFRTWDTTRLAVVLDSALANDLSVIVGFYLPDYHETAFFEDPGQVAQMHKAYQNVVNRFKHHPSLLMWSVGNEVILPYNPSYNNFYTVFNSLVDMVHRDDPDHPVTTVLLNFDQKSIFNLVLRCDVDILSFNIYSRINTLRDDLAAIKWLWSGPYMLSEWGINGPWGGTEQTAWGAYLELNSSEKAALCMTRYRQYMPLEDSRFFGSCLFYWGHKQEGTHTWFSLFDEAGALSETVGTMRFLWTGKSSQNEFPVVKSLLLNSKKAKDNILLTPNTPAVAALSASGEGIKTIKWQLFKEDWLRINNRAGTQKLTPMPQLNKSSTEAEITFTVPEEEGPYRLFATIYNNRGNYATCNIPFYVVSPQ</sequence>
<name>A0A7U3ZLV6_RUNSL</name>
<reference evidence="2 3" key="2">
    <citation type="journal article" date="2012" name="Stand. Genomic Sci.">
        <title>Complete genome sequence of the aquatic bacterium Runella slithyformis type strain (LSU 4(T)).</title>
        <authorList>
            <person name="Copeland A."/>
            <person name="Zhang X."/>
            <person name="Misra M."/>
            <person name="Lapidus A."/>
            <person name="Nolan M."/>
            <person name="Lucas S."/>
            <person name="Deshpande S."/>
            <person name="Cheng J.F."/>
            <person name="Tapia R."/>
            <person name="Goodwin L.A."/>
            <person name="Pitluck S."/>
            <person name="Liolios K."/>
            <person name="Pagani I."/>
            <person name="Ivanova N."/>
            <person name="Mikhailova N."/>
            <person name="Pati A."/>
            <person name="Chen A."/>
            <person name="Palaniappan K."/>
            <person name="Land M."/>
            <person name="Hauser L."/>
            <person name="Pan C."/>
            <person name="Jeffries C.D."/>
            <person name="Detter J.C."/>
            <person name="Brambilla E.M."/>
            <person name="Rohde M."/>
            <person name="Djao O.D."/>
            <person name="Goker M."/>
            <person name="Sikorski J."/>
            <person name="Tindall B.J."/>
            <person name="Woyke T."/>
            <person name="Bristow J."/>
            <person name="Eisen J.A."/>
            <person name="Markowitz V."/>
            <person name="Hugenholtz P."/>
            <person name="Kyrpides N.C."/>
            <person name="Klenk H.P."/>
            <person name="Mavromatis K."/>
        </authorList>
    </citation>
    <scope>NUCLEOTIDE SEQUENCE [LARGE SCALE GENOMIC DNA]</scope>
    <source>
        <strain evidence="3">ATCC 29530 / DSM 19594 / LMG 11500 / NCIMB 11436 / LSU 4</strain>
    </source>
</reference>
<keyword evidence="3" id="KW-1185">Reference proteome</keyword>
<dbReference type="EMBL" id="CP002859">
    <property type="protein sequence ID" value="AEI49610.1"/>
    <property type="molecule type" value="Genomic_DNA"/>
</dbReference>
<dbReference type="SUPFAM" id="SSF51445">
    <property type="entry name" value="(Trans)glycosidases"/>
    <property type="match status" value="1"/>
</dbReference>
<dbReference type="PROSITE" id="PS51257">
    <property type="entry name" value="PROKAR_LIPOPROTEIN"/>
    <property type="match status" value="1"/>
</dbReference>
<dbReference type="KEGG" id="rsi:Runsl_3233"/>
<proteinExistence type="predicted"/>
<dbReference type="InterPro" id="IPR006103">
    <property type="entry name" value="Glyco_hydro_2_cat"/>
</dbReference>
<dbReference type="RefSeq" id="WP_013928917.1">
    <property type="nucleotide sequence ID" value="NC_015703.1"/>
</dbReference>
<organism evidence="2 3">
    <name type="scientific">Runella slithyformis (strain ATCC 29530 / DSM 19594 / LMG 11500 / NCIMB 11436 / LSU 4)</name>
    <dbReference type="NCBI Taxonomy" id="761193"/>
    <lineage>
        <taxon>Bacteria</taxon>
        <taxon>Pseudomonadati</taxon>
        <taxon>Bacteroidota</taxon>
        <taxon>Cytophagia</taxon>
        <taxon>Cytophagales</taxon>
        <taxon>Spirosomataceae</taxon>
        <taxon>Runella</taxon>
    </lineage>
</organism>
<evidence type="ECO:0000313" key="2">
    <source>
        <dbReference type="EMBL" id="AEI49610.1"/>
    </source>
</evidence>
<dbReference type="GO" id="GO:0005975">
    <property type="term" value="P:carbohydrate metabolic process"/>
    <property type="evidence" value="ECO:0007669"/>
    <property type="project" value="InterPro"/>
</dbReference>
<dbReference type="Proteomes" id="UP000000493">
    <property type="component" value="Chromosome"/>
</dbReference>
<evidence type="ECO:0000259" key="1">
    <source>
        <dbReference type="Pfam" id="PF02836"/>
    </source>
</evidence>
<dbReference type="InterPro" id="IPR017853">
    <property type="entry name" value="GH"/>
</dbReference>
<protein>
    <submittedName>
        <fullName evidence="2">Secreted protein</fullName>
    </submittedName>
</protein>